<organism evidence="4 5">
    <name type="scientific">Vitis vinifera</name>
    <name type="common">Grape</name>
    <dbReference type="NCBI Taxonomy" id="29760"/>
    <lineage>
        <taxon>Eukaryota</taxon>
        <taxon>Viridiplantae</taxon>
        <taxon>Streptophyta</taxon>
        <taxon>Embryophyta</taxon>
        <taxon>Tracheophyta</taxon>
        <taxon>Spermatophyta</taxon>
        <taxon>Magnoliopsida</taxon>
        <taxon>eudicotyledons</taxon>
        <taxon>Gunneridae</taxon>
        <taxon>Pentapetalae</taxon>
        <taxon>rosids</taxon>
        <taxon>Vitales</taxon>
        <taxon>Vitaceae</taxon>
        <taxon>Viteae</taxon>
        <taxon>Vitis</taxon>
    </lineage>
</organism>
<dbReference type="GO" id="GO:0006412">
    <property type="term" value="P:translation"/>
    <property type="evidence" value="ECO:0007669"/>
    <property type="project" value="InterPro"/>
</dbReference>
<keyword evidence="2 4" id="KW-0689">Ribosomal protein</keyword>
<evidence type="ECO:0000313" key="5">
    <source>
        <dbReference type="Proteomes" id="UP000288805"/>
    </source>
</evidence>
<dbReference type="GO" id="GO:0005840">
    <property type="term" value="C:ribosome"/>
    <property type="evidence" value="ECO:0007669"/>
    <property type="project" value="UniProtKB-KW"/>
</dbReference>
<dbReference type="GO" id="GO:0003735">
    <property type="term" value="F:structural constituent of ribosome"/>
    <property type="evidence" value="ECO:0007669"/>
    <property type="project" value="InterPro"/>
</dbReference>
<dbReference type="SUPFAM" id="SSF141091">
    <property type="entry name" value="L21p-like"/>
    <property type="match status" value="1"/>
</dbReference>
<dbReference type="PANTHER" id="PTHR21349:SF8">
    <property type="entry name" value="LARGE RIBOSOMAL SUBUNIT PROTEIN BL21C"/>
    <property type="match status" value="1"/>
</dbReference>
<keyword evidence="3" id="KW-0687">Ribonucleoprotein</keyword>
<accession>A0A438D5E3</accession>
<dbReference type="InterPro" id="IPR028909">
    <property type="entry name" value="bL21-like"/>
</dbReference>
<sequence>MPGIDYYGSSCMWIPTISWCIRSKGRSEGHGWLTSARLRGYCKQGSLRTAVFSFAVEYVSVFEIVFVQIILNRVLLVGTKTSTYIGKPVVPNAAVHAVVEEQGLNPKVMVFKYKKKKNYRRNIGHRQDIVRRSRGPLAEVGGHLLETCSSRESGCKPMLADVMNRKGKVGLLRKTRTGG</sequence>
<evidence type="ECO:0000256" key="2">
    <source>
        <dbReference type="ARBA" id="ARBA00022980"/>
    </source>
</evidence>
<protein>
    <submittedName>
        <fullName evidence="4">50S ribosomal protein L21, chloroplastic</fullName>
    </submittedName>
</protein>
<evidence type="ECO:0000256" key="3">
    <source>
        <dbReference type="ARBA" id="ARBA00023274"/>
    </source>
</evidence>
<comment type="caution">
    <text evidence="4">The sequence shown here is derived from an EMBL/GenBank/DDBJ whole genome shotgun (WGS) entry which is preliminary data.</text>
</comment>
<evidence type="ECO:0000313" key="4">
    <source>
        <dbReference type="EMBL" id="RVW30622.1"/>
    </source>
</evidence>
<dbReference type="EMBL" id="QGNW01001791">
    <property type="protein sequence ID" value="RVW30622.1"/>
    <property type="molecule type" value="Genomic_DNA"/>
</dbReference>
<dbReference type="GO" id="GO:0003723">
    <property type="term" value="F:RNA binding"/>
    <property type="evidence" value="ECO:0007669"/>
    <property type="project" value="InterPro"/>
</dbReference>
<dbReference type="PANTHER" id="PTHR21349">
    <property type="entry name" value="50S RIBOSOMAL PROTEIN L21"/>
    <property type="match status" value="1"/>
</dbReference>
<dbReference type="NCBIfam" id="TIGR00061">
    <property type="entry name" value="L21"/>
    <property type="match status" value="1"/>
</dbReference>
<dbReference type="Proteomes" id="UP000288805">
    <property type="component" value="Unassembled WGS sequence"/>
</dbReference>
<gene>
    <name evidence="4" type="primary">RPL21_2</name>
    <name evidence="4" type="ORF">CK203_097630</name>
</gene>
<evidence type="ECO:0000256" key="1">
    <source>
        <dbReference type="ARBA" id="ARBA00008563"/>
    </source>
</evidence>
<name>A0A438D5E3_VITVI</name>
<reference evidence="4 5" key="1">
    <citation type="journal article" date="2018" name="PLoS Genet.">
        <title>Population sequencing reveals clonal diversity and ancestral inbreeding in the grapevine cultivar Chardonnay.</title>
        <authorList>
            <person name="Roach M.J."/>
            <person name="Johnson D.L."/>
            <person name="Bohlmann J."/>
            <person name="van Vuuren H.J."/>
            <person name="Jones S.J."/>
            <person name="Pretorius I.S."/>
            <person name="Schmidt S.A."/>
            <person name="Borneman A.R."/>
        </authorList>
    </citation>
    <scope>NUCLEOTIDE SEQUENCE [LARGE SCALE GENOMIC DNA]</scope>
    <source>
        <strain evidence="5">cv. Chardonnay</strain>
        <tissue evidence="4">Leaf</tissue>
    </source>
</reference>
<dbReference type="Pfam" id="PF00829">
    <property type="entry name" value="Ribosomal_L21p"/>
    <property type="match status" value="1"/>
</dbReference>
<dbReference type="InterPro" id="IPR001787">
    <property type="entry name" value="Ribosomal_bL21"/>
</dbReference>
<dbReference type="GO" id="GO:0005737">
    <property type="term" value="C:cytoplasm"/>
    <property type="evidence" value="ECO:0007669"/>
    <property type="project" value="UniProtKB-ARBA"/>
</dbReference>
<dbReference type="GO" id="GO:1990904">
    <property type="term" value="C:ribonucleoprotein complex"/>
    <property type="evidence" value="ECO:0007669"/>
    <property type="project" value="UniProtKB-KW"/>
</dbReference>
<dbReference type="InterPro" id="IPR036164">
    <property type="entry name" value="bL21-like_sf"/>
</dbReference>
<proteinExistence type="inferred from homology"/>
<dbReference type="AlphaFoldDB" id="A0A438D5E3"/>
<comment type="similarity">
    <text evidence="1">Belongs to the bacterial ribosomal protein bL21 family.</text>
</comment>